<evidence type="ECO:0000259" key="3">
    <source>
        <dbReference type="PROSITE" id="PS50158"/>
    </source>
</evidence>
<feature type="region of interest" description="Disordered" evidence="2">
    <location>
        <begin position="72"/>
        <end position="141"/>
    </location>
</feature>
<feature type="compositionally biased region" description="Polar residues" evidence="2">
    <location>
        <begin position="72"/>
        <end position="90"/>
    </location>
</feature>
<feature type="region of interest" description="Disordered" evidence="2">
    <location>
        <begin position="176"/>
        <end position="206"/>
    </location>
</feature>
<organism evidence="4">
    <name type="scientific">Oryza sativa subsp. japonica</name>
    <name type="common">Rice</name>
    <dbReference type="NCBI Taxonomy" id="39947"/>
    <lineage>
        <taxon>Eukaryota</taxon>
        <taxon>Viridiplantae</taxon>
        <taxon>Streptophyta</taxon>
        <taxon>Embryophyta</taxon>
        <taxon>Tracheophyta</taxon>
        <taxon>Spermatophyta</taxon>
        <taxon>Magnoliopsida</taxon>
        <taxon>Liliopsida</taxon>
        <taxon>Poales</taxon>
        <taxon>Poaceae</taxon>
        <taxon>BOP clade</taxon>
        <taxon>Oryzoideae</taxon>
        <taxon>Oryzeae</taxon>
        <taxon>Oryzinae</taxon>
        <taxon>Oryza</taxon>
        <taxon>Oryza sativa</taxon>
    </lineage>
</organism>
<feature type="domain" description="CCHC-type" evidence="3">
    <location>
        <begin position="41"/>
        <end position="55"/>
    </location>
</feature>
<accession>Q2QV51</accession>
<reference evidence="4" key="3">
    <citation type="submission" date="2006-01" db="EMBL/GenBank/DDBJ databases">
        <authorList>
            <person name="Buell R."/>
        </authorList>
    </citation>
    <scope>NUCLEOTIDE SEQUENCE</scope>
</reference>
<reference evidence="4" key="1">
    <citation type="journal article" date="2005" name="BMC Biol.">
        <title>The sequence of rice chromosomes 11 and 12, rich in disease resistance genes and recent gene duplications.</title>
        <authorList>
            <consortium name="The rice chromosomes 11 and 12 sequencing consortia"/>
        </authorList>
    </citation>
    <scope>NUCLEOTIDE SEQUENCE [LARGE SCALE GENOMIC DNA]</scope>
</reference>
<dbReference type="PROSITE" id="PS50158">
    <property type="entry name" value="ZF_CCHC"/>
    <property type="match status" value="1"/>
</dbReference>
<keyword evidence="1" id="KW-0863">Zinc-finger</keyword>
<keyword evidence="1" id="KW-0479">Metal-binding</keyword>
<gene>
    <name evidence="4" type="ordered locus">LOC_Os12g14010</name>
</gene>
<dbReference type="AlphaFoldDB" id="Q2QV51"/>
<evidence type="ECO:0000313" key="4">
    <source>
        <dbReference type="EMBL" id="ABA97205.1"/>
    </source>
</evidence>
<protein>
    <submittedName>
        <fullName evidence="4">Retrotransposon protein, putative, unclassified</fullName>
    </submittedName>
</protein>
<dbReference type="GO" id="GO:0008270">
    <property type="term" value="F:zinc ion binding"/>
    <property type="evidence" value="ECO:0007669"/>
    <property type="project" value="UniProtKB-KW"/>
</dbReference>
<proteinExistence type="predicted"/>
<keyword evidence="1" id="KW-0862">Zinc</keyword>
<reference evidence="4" key="2">
    <citation type="submission" date="2005-04" db="EMBL/GenBank/DDBJ databases">
        <authorList>
            <person name="Buell C.R."/>
            <person name="Wing R.A."/>
            <person name="McCombie W.A."/>
            <person name="Ouyang S."/>
        </authorList>
    </citation>
    <scope>NUCLEOTIDE SEQUENCE</scope>
</reference>
<dbReference type="EMBL" id="DP000011">
    <property type="protein sequence ID" value="ABA97205.1"/>
    <property type="molecule type" value="Genomic_DNA"/>
</dbReference>
<dbReference type="InterPro" id="IPR001878">
    <property type="entry name" value="Znf_CCHC"/>
</dbReference>
<evidence type="ECO:0000256" key="1">
    <source>
        <dbReference type="PROSITE-ProRule" id="PRU00047"/>
    </source>
</evidence>
<evidence type="ECO:0000256" key="2">
    <source>
        <dbReference type="SAM" id="MobiDB-lite"/>
    </source>
</evidence>
<feature type="compositionally biased region" description="Basic residues" evidence="2">
    <location>
        <begin position="117"/>
        <end position="132"/>
    </location>
</feature>
<sequence length="373" mass="41757">MLLSSQLPLVGSRDQNQYVFDRAFATQVNELPMPEEHVPFCHDCREQGHYALNCPWVYAKEAPSFGLAVQTSLNQPPRTKSSLQPSVQSREPNEENPLNPGNCFPPSLSYHVGSRTKQAKGKKSKNQKRKAPMRTEEEVRKMTITSTEWPPAGITIPRRQRGNTFRGARQLTQHLLSHGGRVSDSEGSDQVSSDEEDESPQHLGEEEMESKACTYCGEIGHVASMCLTLCPHCEEDHPPGECPTRKVTCFLCEAIIPSAPTILCADSLSKELSSMEEVVSLPDLLQAERRAINLRRAIQSRRPLSASTSNQKEASPVNDSNMQSYHIITEPIKDDAVIRTMPAISLQNQNEQPRLWFSVRYLSLCNRKFAAIM</sequence>
<dbReference type="SMART" id="SM00343">
    <property type="entry name" value="ZnF_C2HC"/>
    <property type="match status" value="2"/>
</dbReference>
<dbReference type="GO" id="GO:0003676">
    <property type="term" value="F:nucleic acid binding"/>
    <property type="evidence" value="ECO:0007669"/>
    <property type="project" value="InterPro"/>
</dbReference>
<name>Q2QV51_ORYSJ</name>